<protein>
    <recommendedName>
        <fullName evidence="3">CCHC-type domain-containing protein</fullName>
    </recommendedName>
</protein>
<evidence type="ECO:0000313" key="2">
    <source>
        <dbReference type="Proteomes" id="UP001208570"/>
    </source>
</evidence>
<sequence length="80" mass="9247">HILEFCRNLHQLPFYERTELLKLKGYCFGCLRLGHHRNQCRNKATFVNCRGRHPSVLQVDGRIAPRSEIGRSGNPVNTLC</sequence>
<name>A0AAD9MKW2_9ANNE</name>
<feature type="non-terminal residue" evidence="1">
    <location>
        <position position="1"/>
    </location>
</feature>
<dbReference type="AlphaFoldDB" id="A0AAD9MKW2"/>
<comment type="caution">
    <text evidence="1">The sequence shown here is derived from an EMBL/GenBank/DDBJ whole genome shotgun (WGS) entry which is preliminary data.</text>
</comment>
<keyword evidence="2" id="KW-1185">Reference proteome</keyword>
<accession>A0AAD9MKW2</accession>
<proteinExistence type="predicted"/>
<dbReference type="EMBL" id="JAODUP010002167">
    <property type="protein sequence ID" value="KAK2138967.1"/>
    <property type="molecule type" value="Genomic_DNA"/>
</dbReference>
<evidence type="ECO:0008006" key="3">
    <source>
        <dbReference type="Google" id="ProtNLM"/>
    </source>
</evidence>
<dbReference type="PANTHER" id="PTHR47331">
    <property type="entry name" value="PHD-TYPE DOMAIN-CONTAINING PROTEIN"/>
    <property type="match status" value="1"/>
</dbReference>
<gene>
    <name evidence="1" type="ORF">LSH36_2177g00000</name>
</gene>
<organism evidence="1 2">
    <name type="scientific">Paralvinella palmiformis</name>
    <dbReference type="NCBI Taxonomy" id="53620"/>
    <lineage>
        <taxon>Eukaryota</taxon>
        <taxon>Metazoa</taxon>
        <taxon>Spiralia</taxon>
        <taxon>Lophotrochozoa</taxon>
        <taxon>Annelida</taxon>
        <taxon>Polychaeta</taxon>
        <taxon>Sedentaria</taxon>
        <taxon>Canalipalpata</taxon>
        <taxon>Terebellida</taxon>
        <taxon>Terebelliformia</taxon>
        <taxon>Alvinellidae</taxon>
        <taxon>Paralvinella</taxon>
    </lineage>
</organism>
<dbReference type="PANTHER" id="PTHR47331:SF1">
    <property type="entry name" value="GAG-LIKE PROTEIN"/>
    <property type="match status" value="1"/>
</dbReference>
<reference evidence="1" key="1">
    <citation type="journal article" date="2023" name="Mol. Biol. Evol.">
        <title>Third-Generation Sequencing Reveals the Adaptive Role of the Epigenome in Three Deep-Sea Polychaetes.</title>
        <authorList>
            <person name="Perez M."/>
            <person name="Aroh O."/>
            <person name="Sun Y."/>
            <person name="Lan Y."/>
            <person name="Juniper S.K."/>
            <person name="Young C.R."/>
            <person name="Angers B."/>
            <person name="Qian P.Y."/>
        </authorList>
    </citation>
    <scope>NUCLEOTIDE SEQUENCE</scope>
    <source>
        <strain evidence="1">P08H-3</strain>
    </source>
</reference>
<evidence type="ECO:0000313" key="1">
    <source>
        <dbReference type="EMBL" id="KAK2138967.1"/>
    </source>
</evidence>
<dbReference type="Proteomes" id="UP001208570">
    <property type="component" value="Unassembled WGS sequence"/>
</dbReference>